<dbReference type="EMBL" id="MU251362">
    <property type="protein sequence ID" value="KAG9239053.1"/>
    <property type="molecule type" value="Genomic_DNA"/>
</dbReference>
<name>A0A9P8C9N7_9HELO</name>
<gene>
    <name evidence="2" type="ORF">BJ875DRAFT_262203</name>
</gene>
<dbReference type="Proteomes" id="UP000824998">
    <property type="component" value="Unassembled WGS sequence"/>
</dbReference>
<feature type="region of interest" description="Disordered" evidence="1">
    <location>
        <begin position="79"/>
        <end position="120"/>
    </location>
</feature>
<comment type="caution">
    <text evidence="2">The sequence shown here is derived from an EMBL/GenBank/DDBJ whole genome shotgun (WGS) entry which is preliminary data.</text>
</comment>
<proteinExistence type="predicted"/>
<dbReference type="AlphaFoldDB" id="A0A9P8C9N7"/>
<keyword evidence="3" id="KW-1185">Reference proteome</keyword>
<accession>A0A9P8C9N7</accession>
<protein>
    <submittedName>
        <fullName evidence="2">Uncharacterized protein</fullName>
    </submittedName>
</protein>
<organism evidence="2 3">
    <name type="scientific">Amylocarpus encephaloides</name>
    <dbReference type="NCBI Taxonomy" id="45428"/>
    <lineage>
        <taxon>Eukaryota</taxon>
        <taxon>Fungi</taxon>
        <taxon>Dikarya</taxon>
        <taxon>Ascomycota</taxon>
        <taxon>Pezizomycotina</taxon>
        <taxon>Leotiomycetes</taxon>
        <taxon>Helotiales</taxon>
        <taxon>Helotiales incertae sedis</taxon>
        <taxon>Amylocarpus</taxon>
    </lineage>
</organism>
<reference evidence="2" key="1">
    <citation type="journal article" date="2021" name="IMA Fungus">
        <title>Genomic characterization of three marine fungi, including Emericellopsis atlantica sp. nov. with signatures of a generalist lifestyle and marine biomass degradation.</title>
        <authorList>
            <person name="Hagestad O.C."/>
            <person name="Hou L."/>
            <person name="Andersen J.H."/>
            <person name="Hansen E.H."/>
            <person name="Altermark B."/>
            <person name="Li C."/>
            <person name="Kuhnert E."/>
            <person name="Cox R.J."/>
            <person name="Crous P.W."/>
            <person name="Spatafora J.W."/>
            <person name="Lail K."/>
            <person name="Amirebrahimi M."/>
            <person name="Lipzen A."/>
            <person name="Pangilinan J."/>
            <person name="Andreopoulos W."/>
            <person name="Hayes R.D."/>
            <person name="Ng V."/>
            <person name="Grigoriev I.V."/>
            <person name="Jackson S.A."/>
            <person name="Sutton T.D.S."/>
            <person name="Dobson A.D.W."/>
            <person name="Rama T."/>
        </authorList>
    </citation>
    <scope>NUCLEOTIDE SEQUENCE</scope>
    <source>
        <strain evidence="2">TRa018bII</strain>
    </source>
</reference>
<sequence>MAQAVSQSRRLAVSQATLPKQITVQDQHPLVATSFGLPQSCVRAGHWSGTSDSDPHARLFLCCSEVGTQLQPRRLAVRKKKSHLDRSVQPVHSQPVHSRARKKVPKLSHPHTFSTGQPTPPFSPTTPFTFRHPPVHPLVPFASTLILTLTSPHHPHHPHSPSHPHPHLALILTSSSRILLVVASSSPITTVLPVLVGPSACIARRSFTWTFLFRSEASSPCQHRIRCPRSSKHVHPSSTTRLQKSAYSRRTNPPPLKSTDSADDI</sequence>
<feature type="region of interest" description="Disordered" evidence="1">
    <location>
        <begin position="228"/>
        <end position="265"/>
    </location>
</feature>
<feature type="compositionally biased region" description="Polar residues" evidence="1">
    <location>
        <begin position="236"/>
        <end position="251"/>
    </location>
</feature>
<evidence type="ECO:0000256" key="1">
    <source>
        <dbReference type="SAM" id="MobiDB-lite"/>
    </source>
</evidence>
<feature type="compositionally biased region" description="Basic residues" evidence="1">
    <location>
        <begin position="98"/>
        <end position="109"/>
    </location>
</feature>
<evidence type="ECO:0000313" key="3">
    <source>
        <dbReference type="Proteomes" id="UP000824998"/>
    </source>
</evidence>
<evidence type="ECO:0000313" key="2">
    <source>
        <dbReference type="EMBL" id="KAG9239053.1"/>
    </source>
</evidence>